<feature type="compositionally biased region" description="Gly residues" evidence="1">
    <location>
        <begin position="51"/>
        <end position="66"/>
    </location>
</feature>
<evidence type="ECO:0000313" key="2">
    <source>
        <dbReference type="EMBL" id="VDM85945.1"/>
    </source>
</evidence>
<sequence length="100" mass="9556">AGGGGGGGGGGGEGQGTQVQGVQAGPAGRDGAAAAHCAQAAQAEHSIHGLATGGGGQHNGPAGGNKLGIDGRTKMSYDLDGVHMIAYTAYPKICPSFNRE</sequence>
<feature type="compositionally biased region" description="Low complexity" evidence="1">
    <location>
        <begin position="16"/>
        <end position="35"/>
    </location>
</feature>
<dbReference type="EMBL" id="UYYB01147660">
    <property type="protein sequence ID" value="VDM85945.1"/>
    <property type="molecule type" value="Genomic_DNA"/>
</dbReference>
<dbReference type="Proteomes" id="UP000270094">
    <property type="component" value="Unassembled WGS sequence"/>
</dbReference>
<accession>A0A3P7LUH4</accession>
<gene>
    <name evidence="2" type="ORF">SVUK_LOCUS20943</name>
</gene>
<proteinExistence type="predicted"/>
<reference evidence="2 3" key="1">
    <citation type="submission" date="2018-11" db="EMBL/GenBank/DDBJ databases">
        <authorList>
            <consortium name="Pathogen Informatics"/>
        </authorList>
    </citation>
    <scope>NUCLEOTIDE SEQUENCE [LARGE SCALE GENOMIC DNA]</scope>
</reference>
<protein>
    <submittedName>
        <fullName evidence="2">Uncharacterized protein</fullName>
    </submittedName>
</protein>
<keyword evidence="3" id="KW-1185">Reference proteome</keyword>
<feature type="region of interest" description="Disordered" evidence="1">
    <location>
        <begin position="1"/>
        <end position="35"/>
    </location>
</feature>
<name>A0A3P7LUH4_STRVU</name>
<feature type="region of interest" description="Disordered" evidence="1">
    <location>
        <begin position="48"/>
        <end position="71"/>
    </location>
</feature>
<dbReference type="AlphaFoldDB" id="A0A3P7LUH4"/>
<evidence type="ECO:0000313" key="3">
    <source>
        <dbReference type="Proteomes" id="UP000270094"/>
    </source>
</evidence>
<evidence type="ECO:0000256" key="1">
    <source>
        <dbReference type="SAM" id="MobiDB-lite"/>
    </source>
</evidence>
<organism evidence="2 3">
    <name type="scientific">Strongylus vulgaris</name>
    <name type="common">Blood worm</name>
    <dbReference type="NCBI Taxonomy" id="40348"/>
    <lineage>
        <taxon>Eukaryota</taxon>
        <taxon>Metazoa</taxon>
        <taxon>Ecdysozoa</taxon>
        <taxon>Nematoda</taxon>
        <taxon>Chromadorea</taxon>
        <taxon>Rhabditida</taxon>
        <taxon>Rhabditina</taxon>
        <taxon>Rhabditomorpha</taxon>
        <taxon>Strongyloidea</taxon>
        <taxon>Strongylidae</taxon>
        <taxon>Strongylus</taxon>
    </lineage>
</organism>
<feature type="compositionally biased region" description="Gly residues" evidence="1">
    <location>
        <begin position="1"/>
        <end position="15"/>
    </location>
</feature>
<feature type="non-terminal residue" evidence="2">
    <location>
        <position position="1"/>
    </location>
</feature>